<evidence type="ECO:0000313" key="2">
    <source>
        <dbReference type="Proteomes" id="UP000261212"/>
    </source>
</evidence>
<protein>
    <submittedName>
        <fullName evidence="1">Uncharacterized protein</fullName>
    </submittedName>
</protein>
<gene>
    <name evidence="1" type="ORF">DW687_08720</name>
</gene>
<accession>A0A3E3DYS0</accession>
<evidence type="ECO:0000313" key="1">
    <source>
        <dbReference type="EMBL" id="RGD73848.1"/>
    </source>
</evidence>
<name>A0A3E3DYS0_9FIRM</name>
<reference evidence="1 2" key="1">
    <citation type="submission" date="2018-08" db="EMBL/GenBank/DDBJ databases">
        <title>A genome reference for cultivated species of the human gut microbiota.</title>
        <authorList>
            <person name="Zou Y."/>
            <person name="Xue W."/>
            <person name="Luo G."/>
        </authorList>
    </citation>
    <scope>NUCLEOTIDE SEQUENCE [LARGE SCALE GENOMIC DNA]</scope>
    <source>
        <strain evidence="1 2">AM25-6</strain>
    </source>
</reference>
<comment type="caution">
    <text evidence="1">The sequence shown here is derived from an EMBL/GenBank/DDBJ whole genome shotgun (WGS) entry which is preliminary data.</text>
</comment>
<sequence>MKKQDLYNGDIVQLRDGEKYIVLKNANFFNTFDDVLIGLETGLNCPLNEYDDDLYIKPRGLSTLDIVKVCSCEYVGYNIQKHIIGNDTEDLWTWEREDDEA</sequence>
<proteinExistence type="predicted"/>
<dbReference type="Proteomes" id="UP000261212">
    <property type="component" value="Unassembled WGS sequence"/>
</dbReference>
<organism evidence="1 2">
    <name type="scientific">Anaerofustis stercorihominis</name>
    <dbReference type="NCBI Taxonomy" id="214853"/>
    <lineage>
        <taxon>Bacteria</taxon>
        <taxon>Bacillati</taxon>
        <taxon>Bacillota</taxon>
        <taxon>Clostridia</taxon>
        <taxon>Eubacteriales</taxon>
        <taxon>Eubacteriaceae</taxon>
        <taxon>Anaerofustis</taxon>
    </lineage>
</organism>
<dbReference type="AlphaFoldDB" id="A0A3E3DYS0"/>
<dbReference type="RefSeq" id="WP_117532465.1">
    <property type="nucleotide sequence ID" value="NZ_QUSM01000004.1"/>
</dbReference>
<dbReference type="EMBL" id="QUSM01000004">
    <property type="protein sequence ID" value="RGD73848.1"/>
    <property type="molecule type" value="Genomic_DNA"/>
</dbReference>